<dbReference type="PANTHER" id="PTHR33297">
    <property type="entry name" value="AMASTIN-LIKE SURFACE PROTEIN-LIKE PROTEIN-RELATED"/>
    <property type="match status" value="1"/>
</dbReference>
<feature type="transmembrane region" description="Helical" evidence="1">
    <location>
        <begin position="52"/>
        <end position="74"/>
    </location>
</feature>
<dbReference type="PANTHER" id="PTHR33297:SF4">
    <property type="entry name" value="AMASTIN"/>
    <property type="match status" value="1"/>
</dbReference>
<dbReference type="Proteomes" id="UP000515908">
    <property type="component" value="Chromosome 01"/>
</dbReference>
<dbReference type="InterPro" id="IPR009944">
    <property type="entry name" value="Amastin"/>
</dbReference>
<feature type="transmembrane region" description="Helical" evidence="1">
    <location>
        <begin position="131"/>
        <end position="152"/>
    </location>
</feature>
<dbReference type="AlphaFoldDB" id="A0A7G2BZR8"/>
<feature type="transmembrane region" description="Helical" evidence="1">
    <location>
        <begin position="236"/>
        <end position="255"/>
    </location>
</feature>
<dbReference type="OrthoDB" id="267567at2759"/>
<name>A0A7G2BZR8_9TRYP</name>
<protein>
    <submittedName>
        <fullName evidence="2">Amastin surface glycoprotein, putative</fullName>
    </submittedName>
</protein>
<sequence length="257" mass="27697">MSIYSYYDADITPWQGAPQPHGSQYTGYQPAYGQQANTPVPSYKQSSDQPRVAPIVFCVLQFIALILSVLGVCFDQYKPHEVIQQDAFGCISLWSFKMPGENCITGKNFELSSEELFSVCKTRSQKVKAAGGLGIAGIILIFIALVVGGAAICTGVAALRFVCVGINVLAFIFLCVTWALVAYMFNNGEDLSNESLQSGLTPDELSLVQLFCSSFKSFNDAFAGTGFTVIKYGSGFGLLIAAWGMVLINTIVVVLPC</sequence>
<feature type="transmembrane region" description="Helical" evidence="1">
    <location>
        <begin position="158"/>
        <end position="185"/>
    </location>
</feature>
<keyword evidence="1" id="KW-1133">Transmembrane helix</keyword>
<keyword evidence="1" id="KW-0812">Transmembrane</keyword>
<proteinExistence type="predicted"/>
<dbReference type="EMBL" id="LR877145">
    <property type="protein sequence ID" value="CAD2213019.1"/>
    <property type="molecule type" value="Genomic_DNA"/>
</dbReference>
<gene>
    <name evidence="2" type="ORF">ADEAN_000045500</name>
</gene>
<evidence type="ECO:0000313" key="2">
    <source>
        <dbReference type="EMBL" id="CAD2213019.1"/>
    </source>
</evidence>
<reference evidence="2 3" key="1">
    <citation type="submission" date="2020-08" db="EMBL/GenBank/DDBJ databases">
        <authorList>
            <person name="Newling K."/>
            <person name="Davey J."/>
            <person name="Forrester S."/>
        </authorList>
    </citation>
    <scope>NUCLEOTIDE SEQUENCE [LARGE SCALE GENOMIC DNA]</scope>
    <source>
        <strain evidence="3">Crithidia deanei Carvalho (ATCC PRA-265)</strain>
    </source>
</reference>
<evidence type="ECO:0000256" key="1">
    <source>
        <dbReference type="SAM" id="Phobius"/>
    </source>
</evidence>
<keyword evidence="3" id="KW-1185">Reference proteome</keyword>
<keyword evidence="1" id="KW-0472">Membrane</keyword>
<dbReference type="Pfam" id="PF07344">
    <property type="entry name" value="Amastin"/>
    <property type="match status" value="1"/>
</dbReference>
<organism evidence="2 3">
    <name type="scientific">Angomonas deanei</name>
    <dbReference type="NCBI Taxonomy" id="59799"/>
    <lineage>
        <taxon>Eukaryota</taxon>
        <taxon>Discoba</taxon>
        <taxon>Euglenozoa</taxon>
        <taxon>Kinetoplastea</taxon>
        <taxon>Metakinetoplastina</taxon>
        <taxon>Trypanosomatida</taxon>
        <taxon>Trypanosomatidae</taxon>
        <taxon>Strigomonadinae</taxon>
        <taxon>Angomonas</taxon>
    </lineage>
</organism>
<dbReference type="VEuPathDB" id="TriTrypDB:ADEAN_000045500"/>
<evidence type="ECO:0000313" key="3">
    <source>
        <dbReference type="Proteomes" id="UP000515908"/>
    </source>
</evidence>
<accession>A0A7G2BZR8</accession>